<gene>
    <name evidence="1" type="ORF">T07_4404</name>
</gene>
<organism evidence="1 2">
    <name type="scientific">Trichinella nelsoni</name>
    <dbReference type="NCBI Taxonomy" id="6336"/>
    <lineage>
        <taxon>Eukaryota</taxon>
        <taxon>Metazoa</taxon>
        <taxon>Ecdysozoa</taxon>
        <taxon>Nematoda</taxon>
        <taxon>Enoplea</taxon>
        <taxon>Dorylaimia</taxon>
        <taxon>Trichinellida</taxon>
        <taxon>Trichinellidae</taxon>
        <taxon>Trichinella</taxon>
    </lineage>
</organism>
<dbReference type="AlphaFoldDB" id="A0A0V0S1Y7"/>
<dbReference type="EMBL" id="JYDL01000048">
    <property type="protein sequence ID" value="KRX20485.1"/>
    <property type="molecule type" value="Genomic_DNA"/>
</dbReference>
<evidence type="ECO:0000313" key="1">
    <source>
        <dbReference type="EMBL" id="KRX20485.1"/>
    </source>
</evidence>
<protein>
    <submittedName>
        <fullName evidence="1">Uncharacterized protein</fullName>
    </submittedName>
</protein>
<dbReference type="Proteomes" id="UP000054630">
    <property type="component" value="Unassembled WGS sequence"/>
</dbReference>
<proteinExistence type="predicted"/>
<sequence length="51" mass="5580">MRGVEQSSVPGSSLLPIPRDTVKKTVELSCVIFEKTALRTRRLAMASNDCS</sequence>
<reference evidence="1 2" key="1">
    <citation type="submission" date="2015-01" db="EMBL/GenBank/DDBJ databases">
        <title>Evolution of Trichinella species and genotypes.</title>
        <authorList>
            <person name="Korhonen P.K."/>
            <person name="Edoardo P."/>
            <person name="Giuseppe L.R."/>
            <person name="Gasser R.B."/>
        </authorList>
    </citation>
    <scope>NUCLEOTIDE SEQUENCE [LARGE SCALE GENOMIC DNA]</scope>
    <source>
        <strain evidence="1">ISS37</strain>
    </source>
</reference>
<name>A0A0V0S1Y7_9BILA</name>
<evidence type="ECO:0000313" key="2">
    <source>
        <dbReference type="Proteomes" id="UP000054630"/>
    </source>
</evidence>
<keyword evidence="2" id="KW-1185">Reference proteome</keyword>
<comment type="caution">
    <text evidence="1">The sequence shown here is derived from an EMBL/GenBank/DDBJ whole genome shotgun (WGS) entry which is preliminary data.</text>
</comment>
<accession>A0A0V0S1Y7</accession>